<dbReference type="Proteomes" id="UP000177725">
    <property type="component" value="Unassembled WGS sequence"/>
</dbReference>
<evidence type="ECO:0000256" key="1">
    <source>
        <dbReference type="SAM" id="Phobius"/>
    </source>
</evidence>
<keyword evidence="1" id="KW-0472">Membrane</keyword>
<evidence type="ECO:0008006" key="4">
    <source>
        <dbReference type="Google" id="ProtNLM"/>
    </source>
</evidence>
<organism evidence="2 3">
    <name type="scientific">Candidatus Portnoybacteria bacterium RBG_13_41_18</name>
    <dbReference type="NCBI Taxonomy" id="1801991"/>
    <lineage>
        <taxon>Bacteria</taxon>
        <taxon>Candidatus Portnoyibacteriota</taxon>
    </lineage>
</organism>
<comment type="caution">
    <text evidence="2">The sequence shown here is derived from an EMBL/GenBank/DDBJ whole genome shotgun (WGS) entry which is preliminary data.</text>
</comment>
<gene>
    <name evidence="2" type="ORF">A2174_01875</name>
</gene>
<feature type="transmembrane region" description="Helical" evidence="1">
    <location>
        <begin position="21"/>
        <end position="42"/>
    </location>
</feature>
<evidence type="ECO:0000313" key="3">
    <source>
        <dbReference type="Proteomes" id="UP000177725"/>
    </source>
</evidence>
<keyword evidence="1" id="KW-0812">Transmembrane</keyword>
<keyword evidence="1" id="KW-1133">Transmembrane helix</keyword>
<name>A0A1G2F5D4_9BACT</name>
<protein>
    <recommendedName>
        <fullName evidence="4">POTRA domain-containing protein</fullName>
    </recommendedName>
</protein>
<dbReference type="AlphaFoldDB" id="A0A1G2F5D4"/>
<dbReference type="EMBL" id="MHMV01000052">
    <property type="protein sequence ID" value="OGZ33239.1"/>
    <property type="molecule type" value="Genomic_DNA"/>
</dbReference>
<reference evidence="2 3" key="1">
    <citation type="journal article" date="2016" name="Nat. Commun.">
        <title>Thousands of microbial genomes shed light on interconnected biogeochemical processes in an aquifer system.</title>
        <authorList>
            <person name="Anantharaman K."/>
            <person name="Brown C.T."/>
            <person name="Hug L.A."/>
            <person name="Sharon I."/>
            <person name="Castelle C.J."/>
            <person name="Probst A.J."/>
            <person name="Thomas B.C."/>
            <person name="Singh A."/>
            <person name="Wilkins M.J."/>
            <person name="Karaoz U."/>
            <person name="Brodie E.L."/>
            <person name="Williams K.H."/>
            <person name="Hubbard S.S."/>
            <person name="Banfield J.F."/>
        </authorList>
    </citation>
    <scope>NUCLEOTIDE SEQUENCE [LARGE SCALE GENOMIC DNA]</scope>
</reference>
<sequence length="292" mass="33632">MESRKFKQAILPRRKKSNFGFKLFIFLGLFFILGAAFFYILVFSSLFKITKIQVSGAKEVEISQIENIAAKVVDQRIFFNKIQQNNPIFSPGKIIQPIILENFPRIKNINIKESFFDHILLIDVEERIPVAIWCLVAKNEVINATSTSEVSLDNTLQAESCYYVDSAGFVFAQAPILSGGLVPIVFDRSLDYLRIKDKISNENTIKFIIDVKKELDVINLNLTDFIIQSQTLGDLEVISPDGWKIYFDLNKPAVSQVYSLKRVLSEEVKEKRAQLEYVDLRVENRVYYKLRQ</sequence>
<evidence type="ECO:0000313" key="2">
    <source>
        <dbReference type="EMBL" id="OGZ33239.1"/>
    </source>
</evidence>
<accession>A0A1G2F5D4</accession>
<proteinExistence type="predicted"/>